<dbReference type="PROSITE" id="PS50977">
    <property type="entry name" value="HTH_TETR_2"/>
    <property type="match status" value="1"/>
</dbReference>
<dbReference type="InterPro" id="IPR001647">
    <property type="entry name" value="HTH_TetR"/>
</dbReference>
<dbReference type="PANTHER" id="PTHR30055:SF184">
    <property type="entry name" value="HTH-TYPE TRANSCRIPTIONAL REGULATOR ETHR"/>
    <property type="match status" value="1"/>
</dbReference>
<dbReference type="PRINTS" id="PR00455">
    <property type="entry name" value="HTHTETR"/>
</dbReference>
<proteinExistence type="predicted"/>
<reference evidence="5 6" key="1">
    <citation type="submission" date="2020-07" db="EMBL/GenBank/DDBJ databases">
        <title>Genomic Encyclopedia of Type Strains, Phase III (KMG-III): the genomes of soil and plant-associated and newly described type strains.</title>
        <authorList>
            <person name="Whitman W."/>
        </authorList>
    </citation>
    <scope>NUCLEOTIDE SEQUENCE [LARGE SCALE GENOMIC DNA]</scope>
    <source>
        <strain evidence="5 6">CECT 8576</strain>
    </source>
</reference>
<protein>
    <submittedName>
        <fullName evidence="5">AcrR family transcriptional regulator</fullName>
    </submittedName>
</protein>
<evidence type="ECO:0000259" key="4">
    <source>
        <dbReference type="PROSITE" id="PS50977"/>
    </source>
</evidence>
<dbReference type="RefSeq" id="WP_179535502.1">
    <property type="nucleotide sequence ID" value="NZ_JACBYW010000004.1"/>
</dbReference>
<evidence type="ECO:0000256" key="3">
    <source>
        <dbReference type="SAM" id="MobiDB-lite"/>
    </source>
</evidence>
<organism evidence="5 6">
    <name type="scientific">Actinopolyspora biskrensis</name>
    <dbReference type="NCBI Taxonomy" id="1470178"/>
    <lineage>
        <taxon>Bacteria</taxon>
        <taxon>Bacillati</taxon>
        <taxon>Actinomycetota</taxon>
        <taxon>Actinomycetes</taxon>
        <taxon>Actinopolysporales</taxon>
        <taxon>Actinopolysporaceae</taxon>
        <taxon>Actinopolyspora</taxon>
    </lineage>
</organism>
<dbReference type="EMBL" id="JACBYW010000004">
    <property type="protein sequence ID" value="NYH79047.1"/>
    <property type="molecule type" value="Genomic_DNA"/>
</dbReference>
<evidence type="ECO:0000313" key="6">
    <source>
        <dbReference type="Proteomes" id="UP000548304"/>
    </source>
</evidence>
<dbReference type="SUPFAM" id="SSF46689">
    <property type="entry name" value="Homeodomain-like"/>
    <property type="match status" value="1"/>
</dbReference>
<keyword evidence="1 2" id="KW-0238">DNA-binding</keyword>
<dbReference type="GO" id="GO:0003700">
    <property type="term" value="F:DNA-binding transcription factor activity"/>
    <property type="evidence" value="ECO:0007669"/>
    <property type="project" value="TreeGrafter"/>
</dbReference>
<dbReference type="PANTHER" id="PTHR30055">
    <property type="entry name" value="HTH-TYPE TRANSCRIPTIONAL REGULATOR RUTR"/>
    <property type="match status" value="1"/>
</dbReference>
<dbReference type="Gene3D" id="1.10.10.60">
    <property type="entry name" value="Homeodomain-like"/>
    <property type="match status" value="1"/>
</dbReference>
<evidence type="ECO:0000313" key="5">
    <source>
        <dbReference type="EMBL" id="NYH79047.1"/>
    </source>
</evidence>
<gene>
    <name evidence="5" type="ORF">FHR84_002381</name>
</gene>
<dbReference type="Proteomes" id="UP000548304">
    <property type="component" value="Unassembled WGS sequence"/>
</dbReference>
<dbReference type="Pfam" id="PF21313">
    <property type="entry name" value="EthR_C"/>
    <property type="match status" value="1"/>
</dbReference>
<feature type="DNA-binding region" description="H-T-H motif" evidence="2">
    <location>
        <begin position="44"/>
        <end position="63"/>
    </location>
</feature>
<dbReference type="InterPro" id="IPR049397">
    <property type="entry name" value="EthR_C"/>
</dbReference>
<feature type="region of interest" description="Disordered" evidence="3">
    <location>
        <begin position="1"/>
        <end position="23"/>
    </location>
</feature>
<keyword evidence="6" id="KW-1185">Reference proteome</keyword>
<evidence type="ECO:0000256" key="2">
    <source>
        <dbReference type="PROSITE-ProRule" id="PRU00335"/>
    </source>
</evidence>
<dbReference type="SUPFAM" id="SSF48498">
    <property type="entry name" value="Tetracyclin repressor-like, C-terminal domain"/>
    <property type="match status" value="1"/>
</dbReference>
<dbReference type="AlphaFoldDB" id="A0A852Z949"/>
<name>A0A852Z949_9ACTN</name>
<accession>A0A852Z949</accession>
<dbReference type="InterPro" id="IPR036271">
    <property type="entry name" value="Tet_transcr_reg_TetR-rel_C_sf"/>
</dbReference>
<dbReference type="GO" id="GO:0000976">
    <property type="term" value="F:transcription cis-regulatory region binding"/>
    <property type="evidence" value="ECO:0007669"/>
    <property type="project" value="TreeGrafter"/>
</dbReference>
<evidence type="ECO:0000256" key="1">
    <source>
        <dbReference type="ARBA" id="ARBA00023125"/>
    </source>
</evidence>
<feature type="domain" description="HTH tetR-type" evidence="4">
    <location>
        <begin position="21"/>
        <end position="81"/>
    </location>
</feature>
<dbReference type="Pfam" id="PF00440">
    <property type="entry name" value="TetR_N"/>
    <property type="match status" value="1"/>
</dbReference>
<dbReference type="InterPro" id="IPR050109">
    <property type="entry name" value="HTH-type_TetR-like_transc_reg"/>
</dbReference>
<comment type="caution">
    <text evidence="5">The sequence shown here is derived from an EMBL/GenBank/DDBJ whole genome shotgun (WGS) entry which is preliminary data.</text>
</comment>
<dbReference type="InterPro" id="IPR009057">
    <property type="entry name" value="Homeodomain-like_sf"/>
</dbReference>
<sequence>MNYTEWPSPRSRNRPRVSRGERQEHELLESARRLLQHKLPSQLTVGAIAAEAGLSRSTVYFYFDSKESLIAATVEIVVGPMMREHEQLLAENGFTAALPSVLRILFATWSTHSGVLSGVMELVTHNSYYRRVWREYMEHSVELQASALERDRRSGLPVREDDPRAELLALCWMMERSCYMLFSRDHDAEEETHLFETFLRMFNSITGTRFTEETLAQPRSG</sequence>
<dbReference type="Gene3D" id="1.10.357.10">
    <property type="entry name" value="Tetracycline Repressor, domain 2"/>
    <property type="match status" value="1"/>
</dbReference>